<dbReference type="CDD" id="cd06558">
    <property type="entry name" value="crotonase-like"/>
    <property type="match status" value="1"/>
</dbReference>
<accession>A0A072NGF5</accession>
<evidence type="ECO:0000313" key="5">
    <source>
        <dbReference type="Proteomes" id="UP000027936"/>
    </source>
</evidence>
<evidence type="ECO:0000256" key="2">
    <source>
        <dbReference type="ARBA" id="ARBA00023239"/>
    </source>
</evidence>
<dbReference type="InterPro" id="IPR018376">
    <property type="entry name" value="Enoyl-CoA_hyd/isom_CS"/>
</dbReference>
<dbReference type="RefSeq" id="WP_035198464.1">
    <property type="nucleotide sequence ID" value="NZ_JJRY01000029.1"/>
</dbReference>
<evidence type="ECO:0000256" key="1">
    <source>
        <dbReference type="ARBA" id="ARBA00005254"/>
    </source>
</evidence>
<dbReference type="AlphaFoldDB" id="A0A072NGF5"/>
<sequence length="255" mass="27923">MNKVHLLIEDQIAFITIDVPPVNALNEEVLHQLSKALDDISNSEIDVVIISGAGKKAFVAGADIREFPTLNKDTGEALCRRGQSVFTKIEGFPQPVIAAIDGFTLGGGLELALACDFRIASKSSTFGLPEVKLGILPGYGGTQRLARLIGIGKAKQIIYSGEFFTAEEAFKFGLIEEITDESPLEKAKEWAEKIKQRGPLAVEFAKKAINIGIDLPLEEGLEWEARFFGELCETADKNEGVTAFLEKRQPKFLKR</sequence>
<protein>
    <submittedName>
        <fullName evidence="4">Short chain enoyl-CoA hydratase</fullName>
        <ecNumber evidence="4">4.2.1.55</ecNumber>
    </submittedName>
</protein>
<dbReference type="PANTHER" id="PTHR11941">
    <property type="entry name" value="ENOYL-COA HYDRATASE-RELATED"/>
    <property type="match status" value="1"/>
</dbReference>
<keyword evidence="2 4" id="KW-0456">Lyase</keyword>
<dbReference type="SUPFAM" id="SSF52096">
    <property type="entry name" value="ClpP/crotonase"/>
    <property type="match status" value="1"/>
</dbReference>
<reference evidence="4 5" key="1">
    <citation type="submission" date="2014-04" db="EMBL/GenBank/DDBJ databases">
        <title>Draft genome sequence of Bacillus azotoformans MEV2011, a (co-) denitrifying strain unable to grow in the presence of oxygen.</title>
        <authorList>
            <person name="Nielsen M."/>
            <person name="Schreiber L."/>
            <person name="Finster K."/>
            <person name="Schramm A."/>
        </authorList>
    </citation>
    <scope>NUCLEOTIDE SEQUENCE [LARGE SCALE GENOMIC DNA]</scope>
    <source>
        <strain evidence="4 5">MEV2011</strain>
    </source>
</reference>
<dbReference type="InterPro" id="IPR029045">
    <property type="entry name" value="ClpP/crotonase-like_dom_sf"/>
</dbReference>
<proteinExistence type="inferred from homology"/>
<dbReference type="InterPro" id="IPR014748">
    <property type="entry name" value="Enoyl-CoA_hydra_C"/>
</dbReference>
<dbReference type="Gene3D" id="1.10.12.10">
    <property type="entry name" value="Lyase 2-enoyl-coa Hydratase, Chain A, domain 2"/>
    <property type="match status" value="1"/>
</dbReference>
<gene>
    <name evidence="4" type="ORF">M670_04497</name>
</gene>
<dbReference type="Gene3D" id="3.90.226.10">
    <property type="entry name" value="2-enoyl-CoA Hydratase, Chain A, domain 1"/>
    <property type="match status" value="1"/>
</dbReference>
<dbReference type="PATRIC" id="fig|1348973.3.peg.4368"/>
<dbReference type="PANTHER" id="PTHR11941:SF54">
    <property type="entry name" value="ENOYL-COA HYDRATASE, MITOCHONDRIAL"/>
    <property type="match status" value="1"/>
</dbReference>
<evidence type="ECO:0000313" key="4">
    <source>
        <dbReference type="EMBL" id="KEF36337.1"/>
    </source>
</evidence>
<evidence type="ECO:0000256" key="3">
    <source>
        <dbReference type="RuleBase" id="RU003707"/>
    </source>
</evidence>
<dbReference type="Pfam" id="PF00378">
    <property type="entry name" value="ECH_1"/>
    <property type="match status" value="1"/>
</dbReference>
<dbReference type="PROSITE" id="PS00166">
    <property type="entry name" value="ENOYL_COA_HYDRATASE"/>
    <property type="match status" value="1"/>
</dbReference>
<name>A0A072NGF5_SCHAZ</name>
<dbReference type="FunFam" id="1.10.12.10:FF:000001">
    <property type="entry name" value="Probable enoyl-CoA hydratase, mitochondrial"/>
    <property type="match status" value="1"/>
</dbReference>
<dbReference type="GO" id="GO:0006635">
    <property type="term" value="P:fatty acid beta-oxidation"/>
    <property type="evidence" value="ECO:0007669"/>
    <property type="project" value="TreeGrafter"/>
</dbReference>
<dbReference type="Proteomes" id="UP000027936">
    <property type="component" value="Unassembled WGS sequence"/>
</dbReference>
<dbReference type="FunFam" id="3.90.226.10:FF:000009">
    <property type="entry name" value="Carnitinyl-CoA dehydratase"/>
    <property type="match status" value="1"/>
</dbReference>
<dbReference type="GO" id="GO:0016836">
    <property type="term" value="F:hydro-lyase activity"/>
    <property type="evidence" value="ECO:0007669"/>
    <property type="project" value="UniProtKB-ARBA"/>
</dbReference>
<comment type="similarity">
    <text evidence="1 3">Belongs to the enoyl-CoA hydratase/isomerase family.</text>
</comment>
<dbReference type="OrthoDB" id="9775794at2"/>
<dbReference type="EMBL" id="JJRY01000029">
    <property type="protein sequence ID" value="KEF36337.1"/>
    <property type="molecule type" value="Genomic_DNA"/>
</dbReference>
<dbReference type="InterPro" id="IPR001753">
    <property type="entry name" value="Enoyl-CoA_hydra/iso"/>
</dbReference>
<dbReference type="EC" id="4.2.1.55" evidence="4"/>
<organism evidence="4 5">
    <name type="scientific">Schinkia azotoformans MEV2011</name>
    <dbReference type="NCBI Taxonomy" id="1348973"/>
    <lineage>
        <taxon>Bacteria</taxon>
        <taxon>Bacillati</taxon>
        <taxon>Bacillota</taxon>
        <taxon>Bacilli</taxon>
        <taxon>Bacillales</taxon>
        <taxon>Bacillaceae</taxon>
        <taxon>Calidifontibacillus/Schinkia group</taxon>
        <taxon>Schinkia</taxon>
    </lineage>
</organism>
<comment type="caution">
    <text evidence="4">The sequence shown here is derived from an EMBL/GenBank/DDBJ whole genome shotgun (WGS) entry which is preliminary data.</text>
</comment>